<dbReference type="AlphaFoldDB" id="A0A6J6RCD1"/>
<reference evidence="1" key="1">
    <citation type="submission" date="2020-05" db="EMBL/GenBank/DDBJ databases">
        <authorList>
            <person name="Chiriac C."/>
            <person name="Salcher M."/>
            <person name="Ghai R."/>
            <person name="Kavagutti S V."/>
        </authorList>
    </citation>
    <scope>NUCLEOTIDE SEQUENCE</scope>
</reference>
<proteinExistence type="predicted"/>
<gene>
    <name evidence="1" type="ORF">UFOPK2683_00516</name>
</gene>
<dbReference type="EMBL" id="CAEZYK010000020">
    <property type="protein sequence ID" value="CAB4719613.1"/>
    <property type="molecule type" value="Genomic_DNA"/>
</dbReference>
<evidence type="ECO:0000313" key="1">
    <source>
        <dbReference type="EMBL" id="CAB4719613.1"/>
    </source>
</evidence>
<accession>A0A6J6RCD1</accession>
<name>A0A6J6RCD1_9ZZZZ</name>
<organism evidence="1">
    <name type="scientific">freshwater metagenome</name>
    <dbReference type="NCBI Taxonomy" id="449393"/>
    <lineage>
        <taxon>unclassified sequences</taxon>
        <taxon>metagenomes</taxon>
        <taxon>ecological metagenomes</taxon>
    </lineage>
</organism>
<protein>
    <submittedName>
        <fullName evidence="1">Unannotated protein</fullName>
    </submittedName>
</protein>
<sequence>MGIELVLVRTRLRPQLFLPALIGFLAVGGLGAGCSSSSTSAPSPYCQTVNRLDSLDLFSDVSSSAIKSGLAEMLRLTRRAARVSPSSIKADAMAAVVAQEKFNGIFASHDWDFSTTNLDPAFTELSVAIETSGVYLRLEEYRARVCAPAGTETA</sequence>